<dbReference type="UniPathway" id="UPA00219"/>
<dbReference type="PANTHER" id="PTHR41533:SF2">
    <property type="entry name" value="BLR7131 PROTEIN"/>
    <property type="match status" value="1"/>
</dbReference>
<dbReference type="Pfam" id="PF01471">
    <property type="entry name" value="PG_binding_1"/>
    <property type="match status" value="1"/>
</dbReference>
<name>A0A3B0S0I7_9ZZZZ</name>
<dbReference type="Pfam" id="PF03734">
    <property type="entry name" value="YkuD"/>
    <property type="match status" value="1"/>
</dbReference>
<feature type="domain" description="Peptidoglycan binding-like" evidence="6">
    <location>
        <begin position="219"/>
        <end position="277"/>
    </location>
</feature>
<dbReference type="PANTHER" id="PTHR41533">
    <property type="entry name" value="L,D-TRANSPEPTIDASE HI_1667-RELATED"/>
    <property type="match status" value="1"/>
</dbReference>
<dbReference type="AlphaFoldDB" id="A0A3B0S0I7"/>
<dbReference type="GO" id="GO:0008360">
    <property type="term" value="P:regulation of cell shape"/>
    <property type="evidence" value="ECO:0007669"/>
    <property type="project" value="UniProtKB-KW"/>
</dbReference>
<evidence type="ECO:0000313" key="9">
    <source>
        <dbReference type="EMBL" id="VAV94346.1"/>
    </source>
</evidence>
<dbReference type="InterPro" id="IPR045380">
    <property type="entry name" value="LD_TPept_scaffold_dom"/>
</dbReference>
<evidence type="ECO:0000259" key="7">
    <source>
        <dbReference type="Pfam" id="PF03734"/>
    </source>
</evidence>
<evidence type="ECO:0000259" key="8">
    <source>
        <dbReference type="Pfam" id="PF20142"/>
    </source>
</evidence>
<dbReference type="InterPro" id="IPR038063">
    <property type="entry name" value="Transpep_catalytic_dom"/>
</dbReference>
<dbReference type="GO" id="GO:0009252">
    <property type="term" value="P:peptidoglycan biosynthetic process"/>
    <property type="evidence" value="ECO:0007669"/>
    <property type="project" value="UniProtKB-UniPathway"/>
</dbReference>
<evidence type="ECO:0000259" key="6">
    <source>
        <dbReference type="Pfam" id="PF01471"/>
    </source>
</evidence>
<dbReference type="CDD" id="cd16913">
    <property type="entry name" value="YkuD_like"/>
    <property type="match status" value="1"/>
</dbReference>
<dbReference type="SUPFAM" id="SSF141523">
    <property type="entry name" value="L,D-transpeptidase catalytic domain-like"/>
    <property type="match status" value="1"/>
</dbReference>
<dbReference type="InterPro" id="IPR036365">
    <property type="entry name" value="PGBD-like_sf"/>
</dbReference>
<comment type="pathway">
    <text evidence="1">Cell wall biogenesis; peptidoglycan biosynthesis.</text>
</comment>
<dbReference type="Pfam" id="PF20142">
    <property type="entry name" value="Scaffold"/>
    <property type="match status" value="1"/>
</dbReference>
<dbReference type="Gene3D" id="1.10.101.10">
    <property type="entry name" value="PGBD-like superfamily/PGBD"/>
    <property type="match status" value="1"/>
</dbReference>
<dbReference type="GO" id="GO:0071555">
    <property type="term" value="P:cell wall organization"/>
    <property type="evidence" value="ECO:0007669"/>
    <property type="project" value="UniProtKB-KW"/>
</dbReference>
<accession>A0A3B0S0I7</accession>
<keyword evidence="5" id="KW-0961">Cell wall biogenesis/degradation</keyword>
<organism evidence="9">
    <name type="scientific">hydrothermal vent metagenome</name>
    <dbReference type="NCBI Taxonomy" id="652676"/>
    <lineage>
        <taxon>unclassified sequences</taxon>
        <taxon>metagenomes</taxon>
        <taxon>ecological metagenomes</taxon>
    </lineage>
</organism>
<dbReference type="InterPro" id="IPR005490">
    <property type="entry name" value="LD_TPept_cat_dom"/>
</dbReference>
<feature type="domain" description="L,D-TPase catalytic" evidence="7">
    <location>
        <begin position="305"/>
        <end position="439"/>
    </location>
</feature>
<sequence>MSQFFRFILVAVFSSLLLIGPLQAGKNGTVGENIRQFVTAGHLNLGNEIEEQRLFQIFTFYEDRDFKPVWTRDSGVKGKGKALLKALQNAREHGLNPAFYDTQEIAERITTTNPEVLGELDILMSLAFSSFATDLSKGRLEPTQVSKGIYIKPFSTGTLTLLDGAEQADNLAPYLLQLISKSPRYDRLKTALAQYRAMAEKGEWPTIAKGKALKEGMDDPRVPALRARLAATGDLATNDTPENSVYDETLVIAVKAFQLRHGRKTDGVIGPDTLKVLNVPLSYRIKQMAINLERRRWMKDDFGKRYIFVNLADQFLKVVDTIDGREKTIFAARSVVGKPFFNTPIFNDEMEYLVINPYWNVPASLANREFLPKLRKDPGFLQKQSIRILGPGGEVSPYSIDWKNVSRIPYRLRQDTGKKNALGRIKFMFPNKFSVYIHD</sequence>
<evidence type="ECO:0008006" key="10">
    <source>
        <dbReference type="Google" id="ProtNLM"/>
    </source>
</evidence>
<proteinExistence type="predicted"/>
<dbReference type="InterPro" id="IPR036366">
    <property type="entry name" value="PGBDSf"/>
</dbReference>
<evidence type="ECO:0000256" key="1">
    <source>
        <dbReference type="ARBA" id="ARBA00004752"/>
    </source>
</evidence>
<evidence type="ECO:0000256" key="2">
    <source>
        <dbReference type="ARBA" id="ARBA00022679"/>
    </source>
</evidence>
<evidence type="ECO:0000256" key="5">
    <source>
        <dbReference type="ARBA" id="ARBA00023316"/>
    </source>
</evidence>
<dbReference type="InterPro" id="IPR052905">
    <property type="entry name" value="LD-transpeptidase_YkuD-like"/>
</dbReference>
<evidence type="ECO:0000256" key="4">
    <source>
        <dbReference type="ARBA" id="ARBA00022984"/>
    </source>
</evidence>
<keyword evidence="2" id="KW-0808">Transferase</keyword>
<evidence type="ECO:0000256" key="3">
    <source>
        <dbReference type="ARBA" id="ARBA00022960"/>
    </source>
</evidence>
<dbReference type="GO" id="GO:0016740">
    <property type="term" value="F:transferase activity"/>
    <property type="evidence" value="ECO:0007669"/>
    <property type="project" value="UniProtKB-KW"/>
</dbReference>
<feature type="non-terminal residue" evidence="9">
    <location>
        <position position="439"/>
    </location>
</feature>
<reference evidence="9" key="1">
    <citation type="submission" date="2018-06" db="EMBL/GenBank/DDBJ databases">
        <authorList>
            <person name="Zhirakovskaya E."/>
        </authorList>
    </citation>
    <scope>NUCLEOTIDE SEQUENCE</scope>
</reference>
<gene>
    <name evidence="9" type="ORF">MNBD_ALPHA08-33</name>
</gene>
<dbReference type="EMBL" id="UOEC01000116">
    <property type="protein sequence ID" value="VAV94346.1"/>
    <property type="molecule type" value="Genomic_DNA"/>
</dbReference>
<keyword evidence="4" id="KW-0573">Peptidoglycan synthesis</keyword>
<dbReference type="SUPFAM" id="SSF47090">
    <property type="entry name" value="PGBD-like"/>
    <property type="match status" value="1"/>
</dbReference>
<dbReference type="InterPro" id="IPR002477">
    <property type="entry name" value="Peptidoglycan-bd-like"/>
</dbReference>
<feature type="domain" description="L,D-transpeptidase scaffold" evidence="8">
    <location>
        <begin position="58"/>
        <end position="192"/>
    </location>
</feature>
<keyword evidence="3" id="KW-0133">Cell shape</keyword>
<protein>
    <recommendedName>
        <fullName evidence="10">Peptidoglycan binding-like domain-containing protein</fullName>
    </recommendedName>
</protein>